<dbReference type="PANTHER" id="PTHR37461:SF1">
    <property type="entry name" value="ANTI-SIGMA-K FACTOR RSKA"/>
    <property type="match status" value="1"/>
</dbReference>
<reference evidence="3 4" key="1">
    <citation type="submission" date="2018-12" db="EMBL/GenBank/DDBJ databases">
        <title>Complete genome sequencing of Tabrizicola sp. K13M18.</title>
        <authorList>
            <person name="Bae J.-W."/>
        </authorList>
    </citation>
    <scope>NUCLEOTIDE SEQUENCE [LARGE SCALE GENOMIC DNA]</scope>
    <source>
        <strain evidence="3 4">K13M18</strain>
    </source>
</reference>
<dbReference type="PANTHER" id="PTHR37461">
    <property type="entry name" value="ANTI-SIGMA-K FACTOR RSKA"/>
    <property type="match status" value="1"/>
</dbReference>
<feature type="domain" description="Anti-sigma K factor RskA C-terminal" evidence="2">
    <location>
        <begin position="95"/>
        <end position="209"/>
    </location>
</feature>
<dbReference type="KEGG" id="taw:EI545_00420"/>
<accession>A0A3S8U1H9</accession>
<dbReference type="InterPro" id="IPR051474">
    <property type="entry name" value="Anti-sigma-K/W_factor"/>
</dbReference>
<dbReference type="OrthoDB" id="9816387at2"/>
<evidence type="ECO:0000259" key="2">
    <source>
        <dbReference type="Pfam" id="PF10099"/>
    </source>
</evidence>
<gene>
    <name evidence="3" type="ORF">EI545_00420</name>
</gene>
<proteinExistence type="predicted"/>
<evidence type="ECO:0000313" key="3">
    <source>
        <dbReference type="EMBL" id="AZL57441.1"/>
    </source>
</evidence>
<dbReference type="Proteomes" id="UP000282002">
    <property type="component" value="Chromosome"/>
</dbReference>
<evidence type="ECO:0000313" key="4">
    <source>
        <dbReference type="Proteomes" id="UP000282002"/>
    </source>
</evidence>
<dbReference type="EMBL" id="CP034328">
    <property type="protein sequence ID" value="AZL57441.1"/>
    <property type="molecule type" value="Genomic_DNA"/>
</dbReference>
<evidence type="ECO:0000256" key="1">
    <source>
        <dbReference type="SAM" id="Phobius"/>
    </source>
</evidence>
<name>A0A3S8U1H9_9RHOB</name>
<keyword evidence="1" id="KW-0812">Transmembrane</keyword>
<dbReference type="GO" id="GO:0016989">
    <property type="term" value="F:sigma factor antagonist activity"/>
    <property type="evidence" value="ECO:0007669"/>
    <property type="project" value="TreeGrafter"/>
</dbReference>
<dbReference type="AlphaFoldDB" id="A0A3S8U1H9"/>
<dbReference type="Pfam" id="PF10099">
    <property type="entry name" value="RskA_C"/>
    <property type="match status" value="1"/>
</dbReference>
<dbReference type="GO" id="GO:0005886">
    <property type="term" value="C:plasma membrane"/>
    <property type="evidence" value="ECO:0007669"/>
    <property type="project" value="InterPro"/>
</dbReference>
<organism evidence="3 4">
    <name type="scientific">Tabrizicola piscis</name>
    <dbReference type="NCBI Taxonomy" id="2494374"/>
    <lineage>
        <taxon>Bacteria</taxon>
        <taxon>Pseudomonadati</taxon>
        <taxon>Pseudomonadota</taxon>
        <taxon>Alphaproteobacteria</taxon>
        <taxon>Rhodobacterales</taxon>
        <taxon>Paracoccaceae</taxon>
        <taxon>Tabrizicola</taxon>
    </lineage>
</organism>
<sequence>MTDAPLTPRDADDAEAAEYVLGVQSLAERTASAARVKRDPEFAAMVADWENRFEGLNDGFDEAPAPNLLPAIEARLFPKPAKSPSRSGLWRWVSGAVFATAVVLLGLATLVPPKPALVAVLATADARLAYEVRHFGGELQITRVAGVPAVAGRVHELWLIAPGAAPISLGLLDRAELVVDYPRPPEGWTLAVSIEPAGGSPIGSPTGPVILAVEVGAET</sequence>
<keyword evidence="1" id="KW-0472">Membrane</keyword>
<protein>
    <recommendedName>
        <fullName evidence="2">Anti-sigma K factor RskA C-terminal domain-containing protein</fullName>
    </recommendedName>
</protein>
<keyword evidence="1" id="KW-1133">Transmembrane helix</keyword>
<dbReference type="GO" id="GO:0006417">
    <property type="term" value="P:regulation of translation"/>
    <property type="evidence" value="ECO:0007669"/>
    <property type="project" value="TreeGrafter"/>
</dbReference>
<dbReference type="InterPro" id="IPR018764">
    <property type="entry name" value="RskA_C"/>
</dbReference>
<keyword evidence="4" id="KW-1185">Reference proteome</keyword>
<feature type="transmembrane region" description="Helical" evidence="1">
    <location>
        <begin position="89"/>
        <end position="111"/>
    </location>
</feature>
<dbReference type="RefSeq" id="WP_125323595.1">
    <property type="nucleotide sequence ID" value="NZ_CP034328.1"/>
</dbReference>